<protein>
    <submittedName>
        <fullName evidence="2">Phage holin family protein</fullName>
    </submittedName>
</protein>
<keyword evidence="1" id="KW-0472">Membrane</keyword>
<dbReference type="PANTHER" id="PTHR37309">
    <property type="entry name" value="SLR0284 PROTEIN"/>
    <property type="match status" value="1"/>
</dbReference>
<organism evidence="2 3">
    <name type="scientific">Desulforamulus aquiferis</name>
    <dbReference type="NCBI Taxonomy" id="1397668"/>
    <lineage>
        <taxon>Bacteria</taxon>
        <taxon>Bacillati</taxon>
        <taxon>Bacillota</taxon>
        <taxon>Clostridia</taxon>
        <taxon>Eubacteriales</taxon>
        <taxon>Peptococcaceae</taxon>
        <taxon>Desulforamulus</taxon>
    </lineage>
</organism>
<reference evidence="2" key="1">
    <citation type="journal article" date="2023" name="J. Hazard. Mater.">
        <title>Anaerobic biodegradation of pyrene and benzo[a]pyrene by a new sulfate-reducing Desulforamulus aquiferis strain DSA.</title>
        <authorList>
            <person name="Zhang Z."/>
            <person name="Sun J."/>
            <person name="Gong X."/>
            <person name="Wang C."/>
            <person name="Wang H."/>
        </authorList>
    </citation>
    <scope>NUCLEOTIDE SEQUENCE</scope>
    <source>
        <strain evidence="2">DSA</strain>
    </source>
</reference>
<evidence type="ECO:0000256" key="1">
    <source>
        <dbReference type="SAM" id="Phobius"/>
    </source>
</evidence>
<feature type="transmembrane region" description="Helical" evidence="1">
    <location>
        <begin position="90"/>
        <end position="108"/>
    </location>
</feature>
<name>A0AAW7ZCR9_9FIRM</name>
<keyword evidence="1" id="KW-1133">Transmembrane helix</keyword>
<reference evidence="2" key="2">
    <citation type="submission" date="2023-03" db="EMBL/GenBank/DDBJ databases">
        <authorList>
            <person name="Zhang Z."/>
        </authorList>
    </citation>
    <scope>NUCLEOTIDE SEQUENCE</scope>
    <source>
        <strain evidence="2">DSA</strain>
    </source>
</reference>
<keyword evidence="1" id="KW-0812">Transmembrane</keyword>
<dbReference type="PANTHER" id="PTHR37309:SF1">
    <property type="entry name" value="SLR0284 PROTEIN"/>
    <property type="match status" value="1"/>
</dbReference>
<dbReference type="Pfam" id="PF04020">
    <property type="entry name" value="Phage_holin_4_2"/>
    <property type="match status" value="1"/>
</dbReference>
<comment type="caution">
    <text evidence="2">The sequence shown here is derived from an EMBL/GenBank/DDBJ whole genome shotgun (WGS) entry which is preliminary data.</text>
</comment>
<keyword evidence="3" id="KW-1185">Reference proteome</keyword>
<dbReference type="InterPro" id="IPR007165">
    <property type="entry name" value="Phage_holin_4_2"/>
</dbReference>
<dbReference type="AlphaFoldDB" id="A0AAW7ZCR9"/>
<evidence type="ECO:0000313" key="2">
    <source>
        <dbReference type="EMBL" id="MDO7786585.1"/>
    </source>
</evidence>
<dbReference type="Proteomes" id="UP001172911">
    <property type="component" value="Unassembled WGS sequence"/>
</dbReference>
<evidence type="ECO:0000313" key="3">
    <source>
        <dbReference type="Proteomes" id="UP001172911"/>
    </source>
</evidence>
<dbReference type="EMBL" id="JARPTC010000006">
    <property type="protein sequence ID" value="MDO7786585.1"/>
    <property type="molecule type" value="Genomic_DNA"/>
</dbReference>
<proteinExistence type="predicted"/>
<gene>
    <name evidence="2" type="ORF">P6N53_05030</name>
</gene>
<dbReference type="RefSeq" id="WP_304541648.1">
    <property type="nucleotide sequence ID" value="NZ_JARPTC010000006.1"/>
</dbReference>
<accession>A0AAW7ZCR9</accession>
<feature type="transmembrane region" description="Helical" evidence="1">
    <location>
        <begin position="20"/>
        <end position="43"/>
    </location>
</feature>
<sequence>MKNYILITLTNALGLYIASLLFPAITLSSIAAVLWAGLLLATISLFLKPLLLLISLPINFITFGLFTLLINAWLIQLSAYLAKGVSIPNFKYALIPAIIIFALNRARLSLIHDKS</sequence>